<comment type="caution">
    <text evidence="1">The sequence shown here is derived from an EMBL/GenBank/DDBJ whole genome shotgun (WGS) entry which is preliminary data.</text>
</comment>
<gene>
    <name evidence="1" type="ORF">M9H77_17760</name>
</gene>
<sequence>MRHFGHDQPMPATCDTHLDLHRLYYHHPEMITLYGIDISRGVYIGNLPRSDTRKFGCQPAGVDRRMMTSRLHEVDEMTIGVLEGPPSSSTQYTSVMRKVQTIIRRCMVSIGGMLDICCTSIARCLQEPVAEHGAHGVKKDARRLPGGGAYVGHALFPPHLVGRGCADPEHGGERGGGSGGWGHGDLGSYILPYPFDSPDLDALTFSLYLTPVAPSRPSGAGTSYFLPDSFDSLDSNYAPPPPSAVGLSFDAPPLLGTSGSFGPHIPISRASSFDSNEHGDDRSDELTQVQQLGFGHRVRSKTTRFTPSDYR</sequence>
<evidence type="ECO:0000313" key="1">
    <source>
        <dbReference type="EMBL" id="KAI5667907.1"/>
    </source>
</evidence>
<organism evidence="1 2">
    <name type="scientific">Catharanthus roseus</name>
    <name type="common">Madagascar periwinkle</name>
    <name type="synonym">Vinca rosea</name>
    <dbReference type="NCBI Taxonomy" id="4058"/>
    <lineage>
        <taxon>Eukaryota</taxon>
        <taxon>Viridiplantae</taxon>
        <taxon>Streptophyta</taxon>
        <taxon>Embryophyta</taxon>
        <taxon>Tracheophyta</taxon>
        <taxon>Spermatophyta</taxon>
        <taxon>Magnoliopsida</taxon>
        <taxon>eudicotyledons</taxon>
        <taxon>Gunneridae</taxon>
        <taxon>Pentapetalae</taxon>
        <taxon>asterids</taxon>
        <taxon>lamiids</taxon>
        <taxon>Gentianales</taxon>
        <taxon>Apocynaceae</taxon>
        <taxon>Rauvolfioideae</taxon>
        <taxon>Vinceae</taxon>
        <taxon>Catharanthinae</taxon>
        <taxon>Catharanthus</taxon>
    </lineage>
</organism>
<proteinExistence type="predicted"/>
<evidence type="ECO:0000313" key="2">
    <source>
        <dbReference type="Proteomes" id="UP001060085"/>
    </source>
</evidence>
<reference evidence="2" key="1">
    <citation type="journal article" date="2023" name="Nat. Plants">
        <title>Single-cell RNA sequencing provides a high-resolution roadmap for understanding the multicellular compartmentation of specialized metabolism.</title>
        <authorList>
            <person name="Sun S."/>
            <person name="Shen X."/>
            <person name="Li Y."/>
            <person name="Li Y."/>
            <person name="Wang S."/>
            <person name="Li R."/>
            <person name="Zhang H."/>
            <person name="Shen G."/>
            <person name="Guo B."/>
            <person name="Wei J."/>
            <person name="Xu J."/>
            <person name="St-Pierre B."/>
            <person name="Chen S."/>
            <person name="Sun C."/>
        </authorList>
    </citation>
    <scope>NUCLEOTIDE SEQUENCE [LARGE SCALE GENOMIC DNA]</scope>
</reference>
<keyword evidence="2" id="KW-1185">Reference proteome</keyword>
<dbReference type="Proteomes" id="UP001060085">
    <property type="component" value="Linkage Group LG04"/>
</dbReference>
<accession>A0ACC0B5H7</accession>
<protein>
    <submittedName>
        <fullName evidence="1">Uncharacterized protein</fullName>
    </submittedName>
</protein>
<name>A0ACC0B5H7_CATRO</name>
<dbReference type="EMBL" id="CM044704">
    <property type="protein sequence ID" value="KAI5667907.1"/>
    <property type="molecule type" value="Genomic_DNA"/>
</dbReference>